<comment type="similarity">
    <text evidence="2">Belongs to the TonB family.</text>
</comment>
<dbReference type="OrthoDB" id="1685233at2"/>
<dbReference type="RefSeq" id="WP_103931626.1">
    <property type="nucleotide sequence ID" value="NZ_FNVA01000001.1"/>
</dbReference>
<dbReference type="NCBIfam" id="TIGR01352">
    <property type="entry name" value="tonB_Cterm"/>
    <property type="match status" value="1"/>
</dbReference>
<evidence type="ECO:0000256" key="3">
    <source>
        <dbReference type="ARBA" id="ARBA00022448"/>
    </source>
</evidence>
<gene>
    <name evidence="12" type="ORF">SAMN05421819_0734</name>
</gene>
<keyword evidence="9 10" id="KW-0472">Membrane</keyword>
<feature type="transmembrane region" description="Helical" evidence="10">
    <location>
        <begin position="75"/>
        <end position="95"/>
    </location>
</feature>
<accession>A0A1H5TTP2</accession>
<proteinExistence type="inferred from homology"/>
<dbReference type="AlphaFoldDB" id="A0A1H5TTP2"/>
<dbReference type="PROSITE" id="PS52015">
    <property type="entry name" value="TONB_CTD"/>
    <property type="match status" value="1"/>
</dbReference>
<keyword evidence="3" id="KW-0813">Transport</keyword>
<sequence length="322" mass="33950">MPFDPLPPPESPLNHVLHAQAEAPHLAGEIKEPSVFQSLIDNIRDVFFAPKLPPLVLESKPIAVADPMAIKRDPVSTAVAAGVHIAIALLILFLVGRKVAEVVAPQKKEITAITLPPPPPVLPRADRIGGGGGQHDLSPVTQGHLPKFAQEQIVPPKAPPTEAPKIAIEPTVVMQKDLKMANNDMPNLGMPNSNLKGVSMGNGNGTGIGSGNGAGIGPGSGGNTGGGVMHIGGSVKPPQLTFSVEPEFSEEARKAKFSGNVQVYLIVDEQGNPSHVRVVRGVGMGLDEKAVEAVRQYKFKPAMQNGKPVKVDLYVEVNFQIF</sequence>
<keyword evidence="5" id="KW-0997">Cell inner membrane</keyword>
<keyword evidence="7" id="KW-0653">Protein transport</keyword>
<dbReference type="Proteomes" id="UP000236728">
    <property type="component" value="Unassembled WGS sequence"/>
</dbReference>
<evidence type="ECO:0000256" key="2">
    <source>
        <dbReference type="ARBA" id="ARBA00006555"/>
    </source>
</evidence>
<evidence type="ECO:0000256" key="8">
    <source>
        <dbReference type="ARBA" id="ARBA00022989"/>
    </source>
</evidence>
<organism evidence="12 13">
    <name type="scientific">Bryocella elongata</name>
    <dbReference type="NCBI Taxonomy" id="863522"/>
    <lineage>
        <taxon>Bacteria</taxon>
        <taxon>Pseudomonadati</taxon>
        <taxon>Acidobacteriota</taxon>
        <taxon>Terriglobia</taxon>
        <taxon>Terriglobales</taxon>
        <taxon>Acidobacteriaceae</taxon>
        <taxon>Bryocella</taxon>
    </lineage>
</organism>
<feature type="domain" description="TonB C-terminal" evidence="11">
    <location>
        <begin position="233"/>
        <end position="322"/>
    </location>
</feature>
<keyword evidence="4" id="KW-1003">Cell membrane</keyword>
<keyword evidence="13" id="KW-1185">Reference proteome</keyword>
<evidence type="ECO:0000313" key="13">
    <source>
        <dbReference type="Proteomes" id="UP000236728"/>
    </source>
</evidence>
<evidence type="ECO:0000256" key="9">
    <source>
        <dbReference type="ARBA" id="ARBA00023136"/>
    </source>
</evidence>
<comment type="subcellular location">
    <subcellularLocation>
        <location evidence="1">Cell inner membrane</location>
        <topology evidence="1">Single-pass membrane protein</topology>
        <orientation evidence="1">Periplasmic side</orientation>
    </subcellularLocation>
</comment>
<evidence type="ECO:0000259" key="11">
    <source>
        <dbReference type="PROSITE" id="PS52015"/>
    </source>
</evidence>
<dbReference type="SUPFAM" id="SSF74653">
    <property type="entry name" value="TolA/TonB C-terminal domain"/>
    <property type="match status" value="1"/>
</dbReference>
<dbReference type="GO" id="GO:0055085">
    <property type="term" value="P:transmembrane transport"/>
    <property type="evidence" value="ECO:0007669"/>
    <property type="project" value="InterPro"/>
</dbReference>
<keyword evidence="6 10" id="KW-0812">Transmembrane</keyword>
<protein>
    <submittedName>
        <fullName evidence="12">Protein TonB</fullName>
    </submittedName>
</protein>
<dbReference type="GO" id="GO:0005886">
    <property type="term" value="C:plasma membrane"/>
    <property type="evidence" value="ECO:0007669"/>
    <property type="project" value="UniProtKB-SubCell"/>
</dbReference>
<dbReference type="PANTHER" id="PTHR33446">
    <property type="entry name" value="PROTEIN TONB-RELATED"/>
    <property type="match status" value="1"/>
</dbReference>
<evidence type="ECO:0000256" key="5">
    <source>
        <dbReference type="ARBA" id="ARBA00022519"/>
    </source>
</evidence>
<dbReference type="GO" id="GO:0015031">
    <property type="term" value="P:protein transport"/>
    <property type="evidence" value="ECO:0007669"/>
    <property type="project" value="UniProtKB-KW"/>
</dbReference>
<name>A0A1H5TTP2_9BACT</name>
<evidence type="ECO:0000256" key="6">
    <source>
        <dbReference type="ARBA" id="ARBA00022692"/>
    </source>
</evidence>
<evidence type="ECO:0000256" key="4">
    <source>
        <dbReference type="ARBA" id="ARBA00022475"/>
    </source>
</evidence>
<dbReference type="Gene3D" id="3.30.1150.10">
    <property type="match status" value="1"/>
</dbReference>
<dbReference type="InterPro" id="IPR006260">
    <property type="entry name" value="TonB/TolA_C"/>
</dbReference>
<dbReference type="Pfam" id="PF03544">
    <property type="entry name" value="TonB_C"/>
    <property type="match status" value="1"/>
</dbReference>
<evidence type="ECO:0000313" key="12">
    <source>
        <dbReference type="EMBL" id="SEF66146.1"/>
    </source>
</evidence>
<dbReference type="InterPro" id="IPR037682">
    <property type="entry name" value="TonB_C"/>
</dbReference>
<keyword evidence="8 10" id="KW-1133">Transmembrane helix</keyword>
<evidence type="ECO:0000256" key="1">
    <source>
        <dbReference type="ARBA" id="ARBA00004383"/>
    </source>
</evidence>
<evidence type="ECO:0000256" key="7">
    <source>
        <dbReference type="ARBA" id="ARBA00022927"/>
    </source>
</evidence>
<dbReference type="InterPro" id="IPR051045">
    <property type="entry name" value="TonB-dependent_transducer"/>
</dbReference>
<dbReference type="EMBL" id="FNVA01000001">
    <property type="protein sequence ID" value="SEF66146.1"/>
    <property type="molecule type" value="Genomic_DNA"/>
</dbReference>
<reference evidence="12 13" key="1">
    <citation type="submission" date="2016-10" db="EMBL/GenBank/DDBJ databases">
        <authorList>
            <person name="de Groot N.N."/>
        </authorList>
    </citation>
    <scope>NUCLEOTIDE SEQUENCE [LARGE SCALE GENOMIC DNA]</scope>
    <source>
        <strain evidence="12 13">DSM 22489</strain>
    </source>
</reference>
<evidence type="ECO:0000256" key="10">
    <source>
        <dbReference type="SAM" id="Phobius"/>
    </source>
</evidence>